<comment type="similarity">
    <text evidence="1">Belongs to the sulfatase family.</text>
</comment>
<evidence type="ECO:0000256" key="3">
    <source>
        <dbReference type="SAM" id="SignalP"/>
    </source>
</evidence>
<evidence type="ECO:0000256" key="2">
    <source>
        <dbReference type="ARBA" id="ARBA00022801"/>
    </source>
</evidence>
<dbReference type="AlphaFoldDB" id="A0A1F5YMD2"/>
<dbReference type="EMBL" id="MFIX01000229">
    <property type="protein sequence ID" value="OGG01042.1"/>
    <property type="molecule type" value="Genomic_DNA"/>
</dbReference>
<feature type="chain" id="PRO_5009522526" evidence="3">
    <location>
        <begin position="27"/>
        <end position="479"/>
    </location>
</feature>
<keyword evidence="2" id="KW-0378">Hydrolase</keyword>
<gene>
    <name evidence="6" type="ORF">A3F83_12730</name>
</gene>
<accession>A0A1F5YMD2</accession>
<evidence type="ECO:0000313" key="7">
    <source>
        <dbReference type="Proteomes" id="UP000179129"/>
    </source>
</evidence>
<dbReference type="STRING" id="1817867.A3F83_12730"/>
<evidence type="ECO:0000313" key="6">
    <source>
        <dbReference type="EMBL" id="OGG01042.1"/>
    </source>
</evidence>
<dbReference type="CDD" id="cd16027">
    <property type="entry name" value="SGSH"/>
    <property type="match status" value="1"/>
</dbReference>
<dbReference type="PANTHER" id="PTHR43751">
    <property type="entry name" value="SULFATASE"/>
    <property type="match status" value="1"/>
</dbReference>
<proteinExistence type="inferred from homology"/>
<sequence>MTRRKFLKSTGAGLSAVAVCSSGLMAYETSAARTNILFCIADDWGWPHAPLYGDKAMQMPTFDRVAANGILFNNAFVTCPSCTPSRNSILTGQYPWRLGAGADLWSEFPEGPQTYPNLLEDNGYFTGHYRKAFGPGKDRERPTAGQSFESVADFFRNRPPDKPFCFWFGSSDPHRPYDWQSGVKSGMKPEDVQVPPCLPDAKEVRTDICDYYLEVERFDREAGQALKIIEEMGELDNTLVVISGDNGWPFPRGKSNLYDLGVHVPLAVQWGGRIKKGRVVEDFVSLADLAPTFLEAAGLQPLKDMTSRSLMNVFGSDKSGTVDQSRDHVLTGKERHTPAQADNMRGTPMRAIRNRNYLYIHNFAPELWPAGDPEASMWGPSLGDIDNSPTKSYLVEHREEPGVKRCYELCCAKRPAEELYNLRKDPDQLTNVAAEPDYAEITKNLKDQLMSELRESGDPRVLGQGDSFDNYPYLGEMKK</sequence>
<organism evidence="6 7">
    <name type="scientific">Candidatus Glassbacteria bacterium RIFCSPLOWO2_12_FULL_58_11</name>
    <dbReference type="NCBI Taxonomy" id="1817867"/>
    <lineage>
        <taxon>Bacteria</taxon>
        <taxon>Candidatus Glassiibacteriota</taxon>
    </lineage>
</organism>
<name>A0A1F5YMD2_9BACT</name>
<comment type="caution">
    <text evidence="6">The sequence shown here is derived from an EMBL/GenBank/DDBJ whole genome shotgun (WGS) entry which is preliminary data.</text>
</comment>
<evidence type="ECO:0000259" key="5">
    <source>
        <dbReference type="Pfam" id="PF16347"/>
    </source>
</evidence>
<evidence type="ECO:0000256" key="1">
    <source>
        <dbReference type="ARBA" id="ARBA00008779"/>
    </source>
</evidence>
<dbReference type="InterPro" id="IPR024607">
    <property type="entry name" value="Sulfatase_CS"/>
</dbReference>
<feature type="domain" description="N-sulphoglucosamine sulphohydrolase C-terminal" evidence="5">
    <location>
        <begin position="254"/>
        <end position="320"/>
    </location>
</feature>
<keyword evidence="3" id="KW-0732">Signal</keyword>
<dbReference type="Gene3D" id="3.40.720.10">
    <property type="entry name" value="Alkaline Phosphatase, subunit A"/>
    <property type="match status" value="1"/>
</dbReference>
<dbReference type="InterPro" id="IPR017850">
    <property type="entry name" value="Alkaline_phosphatase_core_sf"/>
</dbReference>
<feature type="domain" description="Sulfatase N-terminal" evidence="4">
    <location>
        <begin position="35"/>
        <end position="154"/>
    </location>
</feature>
<evidence type="ECO:0000259" key="4">
    <source>
        <dbReference type="Pfam" id="PF00884"/>
    </source>
</evidence>
<dbReference type="Proteomes" id="UP000179129">
    <property type="component" value="Unassembled WGS sequence"/>
</dbReference>
<dbReference type="PANTHER" id="PTHR43751:SF1">
    <property type="entry name" value="SULFATASE ATSG-RELATED"/>
    <property type="match status" value="1"/>
</dbReference>
<protein>
    <submittedName>
        <fullName evidence="6">Uncharacterized protein</fullName>
    </submittedName>
</protein>
<dbReference type="InterPro" id="IPR032506">
    <property type="entry name" value="SGSH_C"/>
</dbReference>
<feature type="signal peptide" evidence="3">
    <location>
        <begin position="1"/>
        <end position="26"/>
    </location>
</feature>
<reference evidence="6 7" key="1">
    <citation type="journal article" date="2016" name="Nat. Commun.">
        <title>Thousands of microbial genomes shed light on interconnected biogeochemical processes in an aquifer system.</title>
        <authorList>
            <person name="Anantharaman K."/>
            <person name="Brown C.T."/>
            <person name="Hug L.A."/>
            <person name="Sharon I."/>
            <person name="Castelle C.J."/>
            <person name="Probst A.J."/>
            <person name="Thomas B.C."/>
            <person name="Singh A."/>
            <person name="Wilkins M.J."/>
            <person name="Karaoz U."/>
            <person name="Brodie E.L."/>
            <person name="Williams K.H."/>
            <person name="Hubbard S.S."/>
            <person name="Banfield J.F."/>
        </authorList>
    </citation>
    <scope>NUCLEOTIDE SEQUENCE [LARGE SCALE GENOMIC DNA]</scope>
</reference>
<dbReference type="InterPro" id="IPR052701">
    <property type="entry name" value="GAG_Ulvan_Degrading_Sulfatases"/>
</dbReference>
<dbReference type="GO" id="GO:0016787">
    <property type="term" value="F:hydrolase activity"/>
    <property type="evidence" value="ECO:0007669"/>
    <property type="project" value="UniProtKB-KW"/>
</dbReference>
<dbReference type="InterPro" id="IPR000917">
    <property type="entry name" value="Sulfatase_N"/>
</dbReference>
<dbReference type="SUPFAM" id="SSF53649">
    <property type="entry name" value="Alkaline phosphatase-like"/>
    <property type="match status" value="1"/>
</dbReference>
<dbReference type="Pfam" id="PF00884">
    <property type="entry name" value="Sulfatase"/>
    <property type="match status" value="1"/>
</dbReference>
<dbReference type="PROSITE" id="PS00523">
    <property type="entry name" value="SULFATASE_1"/>
    <property type="match status" value="1"/>
</dbReference>
<dbReference type="Pfam" id="PF16347">
    <property type="entry name" value="SGSH_C"/>
    <property type="match status" value="1"/>
</dbReference>